<evidence type="ECO:0000313" key="1">
    <source>
        <dbReference type="EMBL" id="MDO2410024.1"/>
    </source>
</evidence>
<dbReference type="Proteomes" id="UP001171111">
    <property type="component" value="Unassembled WGS sequence"/>
</dbReference>
<dbReference type="EMBL" id="JAULJQ010000011">
    <property type="protein sequence ID" value="MDO2410024.1"/>
    <property type="molecule type" value="Genomic_DNA"/>
</dbReference>
<reference evidence="1 2" key="1">
    <citation type="submission" date="2023-06" db="EMBL/GenBank/DDBJ databases">
        <title>Campylobacter magnum sp. nov., isolated from cecal contents of domestic pigs (Sus scrofa domesticus).</title>
        <authorList>
            <person name="Papic B."/>
            <person name="Gruntar I."/>
        </authorList>
    </citation>
    <scope>NUCLEOTIDE SEQUENCE [LARGE SCALE GENOMIC DNA]</scope>
    <source>
        <strain evidence="2">34484-21</strain>
    </source>
</reference>
<accession>A0ABT8T8H5</accession>
<evidence type="ECO:0000313" key="2">
    <source>
        <dbReference type="Proteomes" id="UP001171111"/>
    </source>
</evidence>
<gene>
    <name evidence="1" type="ORF">Q2362_07995</name>
</gene>
<name>A0ABT8T8H5_9BACT</name>
<dbReference type="RefSeq" id="WP_273931186.1">
    <property type="nucleotide sequence ID" value="NZ_JAQSLJ010000008.1"/>
</dbReference>
<comment type="caution">
    <text evidence="1">The sequence shown here is derived from an EMBL/GenBank/DDBJ whole genome shotgun (WGS) entry which is preliminary data.</text>
</comment>
<sequence>MDSAVFNNIKKYITENKIVNAQVFWLKIKLDRQYEFEQYILKNPKNKKQVEDFIRKQRKEI</sequence>
<proteinExistence type="predicted"/>
<protein>
    <submittedName>
        <fullName evidence="1">Uncharacterized protein</fullName>
    </submittedName>
</protein>
<keyword evidence="2" id="KW-1185">Reference proteome</keyword>
<organism evidence="1 2">
    <name type="scientific">Campylobacter magnus</name>
    <dbReference type="NCBI Taxonomy" id="3026462"/>
    <lineage>
        <taxon>Bacteria</taxon>
        <taxon>Pseudomonadati</taxon>
        <taxon>Campylobacterota</taxon>
        <taxon>Epsilonproteobacteria</taxon>
        <taxon>Campylobacterales</taxon>
        <taxon>Campylobacteraceae</taxon>
        <taxon>Campylobacter</taxon>
    </lineage>
</organism>